<dbReference type="PANTHER" id="PTHR34473:SF3">
    <property type="entry name" value="TRANSMEMBRANE PROTEIN-RELATED"/>
    <property type="match status" value="1"/>
</dbReference>
<dbReference type="AlphaFoldDB" id="A0A839ED09"/>
<gene>
    <name evidence="4" type="ORF">FHX53_001936</name>
</gene>
<dbReference type="Proteomes" id="UP000585905">
    <property type="component" value="Unassembled WGS sequence"/>
</dbReference>
<accession>A0A839ED09</accession>
<proteinExistence type="predicted"/>
<evidence type="ECO:0000259" key="3">
    <source>
        <dbReference type="Pfam" id="PF03703"/>
    </source>
</evidence>
<sequence length="193" mass="20499">MSRAVADHPGGADAVTDQPQTPPPAPAEQSAPASRSIEPPGTDWQRVSPKYIAVDIAGYAVFGTIMTVAGFIPFWVSGWAPSALLGIALGVLFLVVIALTPRRVRAIGYALREDDLLFRRGILFQRIVAVPYGRMQLVDITRGPIARAVGLAELKFVTAAASTGVLIPGLPLADAERLRDHLVAVAETRRAGL</sequence>
<reference evidence="4 5" key="1">
    <citation type="submission" date="2020-07" db="EMBL/GenBank/DDBJ databases">
        <title>Sequencing the genomes of 1000 actinobacteria strains.</title>
        <authorList>
            <person name="Klenk H.-P."/>
        </authorList>
    </citation>
    <scope>NUCLEOTIDE SEQUENCE [LARGE SCALE GENOMIC DNA]</scope>
    <source>
        <strain evidence="4 5">DSM 19663</strain>
    </source>
</reference>
<keyword evidence="2" id="KW-1133">Transmembrane helix</keyword>
<dbReference type="PANTHER" id="PTHR34473">
    <property type="entry name" value="UPF0699 TRANSMEMBRANE PROTEIN YDBS"/>
    <property type="match status" value="1"/>
</dbReference>
<evidence type="ECO:0000313" key="4">
    <source>
        <dbReference type="EMBL" id="MBA8848332.1"/>
    </source>
</evidence>
<feature type="domain" description="YdbS-like PH" evidence="3">
    <location>
        <begin position="105"/>
        <end position="182"/>
    </location>
</feature>
<evidence type="ECO:0000256" key="1">
    <source>
        <dbReference type="SAM" id="MobiDB-lite"/>
    </source>
</evidence>
<dbReference type="Pfam" id="PF03703">
    <property type="entry name" value="bPH_2"/>
    <property type="match status" value="1"/>
</dbReference>
<feature type="transmembrane region" description="Helical" evidence="2">
    <location>
        <begin position="56"/>
        <end position="76"/>
    </location>
</feature>
<keyword evidence="5" id="KW-1185">Reference proteome</keyword>
<dbReference type="InterPro" id="IPR005182">
    <property type="entry name" value="YdbS-like_PH"/>
</dbReference>
<evidence type="ECO:0000313" key="5">
    <source>
        <dbReference type="Proteomes" id="UP000585905"/>
    </source>
</evidence>
<keyword evidence="2" id="KW-0812">Transmembrane</keyword>
<feature type="transmembrane region" description="Helical" evidence="2">
    <location>
        <begin position="82"/>
        <end position="100"/>
    </location>
</feature>
<organism evidence="4 5">
    <name type="scientific">Microcella alkalica</name>
    <dbReference type="NCBI Taxonomy" id="355930"/>
    <lineage>
        <taxon>Bacteria</taxon>
        <taxon>Bacillati</taxon>
        <taxon>Actinomycetota</taxon>
        <taxon>Actinomycetes</taxon>
        <taxon>Micrococcales</taxon>
        <taxon>Microbacteriaceae</taxon>
        <taxon>Microcella</taxon>
    </lineage>
</organism>
<comment type="caution">
    <text evidence="4">The sequence shown here is derived from an EMBL/GenBank/DDBJ whole genome shotgun (WGS) entry which is preliminary data.</text>
</comment>
<keyword evidence="2" id="KW-0472">Membrane</keyword>
<evidence type="ECO:0000256" key="2">
    <source>
        <dbReference type="SAM" id="Phobius"/>
    </source>
</evidence>
<feature type="compositionally biased region" description="Low complexity" evidence="1">
    <location>
        <begin position="27"/>
        <end position="36"/>
    </location>
</feature>
<protein>
    <recommendedName>
        <fullName evidence="3">YdbS-like PH domain-containing protein</fullName>
    </recommendedName>
</protein>
<dbReference type="EMBL" id="JACGWX010000005">
    <property type="protein sequence ID" value="MBA8848332.1"/>
    <property type="molecule type" value="Genomic_DNA"/>
</dbReference>
<name>A0A839ED09_9MICO</name>
<feature type="region of interest" description="Disordered" evidence="1">
    <location>
        <begin position="1"/>
        <end position="42"/>
    </location>
</feature>